<keyword evidence="6" id="KW-0539">Nucleus</keyword>
<reference evidence="10 11" key="1">
    <citation type="journal article" date="2017" name="Nat. Commun.">
        <title>Genome assembly with in vitro proximity ligation data and whole-genome triplication in lettuce.</title>
        <authorList>
            <person name="Reyes-Chin-Wo S."/>
            <person name="Wang Z."/>
            <person name="Yang X."/>
            <person name="Kozik A."/>
            <person name="Arikit S."/>
            <person name="Song C."/>
            <person name="Xia L."/>
            <person name="Froenicke L."/>
            <person name="Lavelle D.O."/>
            <person name="Truco M.J."/>
            <person name="Xia R."/>
            <person name="Zhu S."/>
            <person name="Xu C."/>
            <person name="Xu H."/>
            <person name="Xu X."/>
            <person name="Cox K."/>
            <person name="Korf I."/>
            <person name="Meyers B.C."/>
            <person name="Michelmore R.W."/>
        </authorList>
    </citation>
    <scope>NUCLEOTIDE SEQUENCE [LARGE SCALE GENOMIC DNA]</scope>
    <source>
        <strain evidence="11">cv. Salinas</strain>
        <tissue evidence="10">Seedlings</tissue>
    </source>
</reference>
<dbReference type="InterPro" id="IPR015943">
    <property type="entry name" value="WD40/YVTN_repeat-like_dom_sf"/>
</dbReference>
<keyword evidence="11" id="KW-1185">Reference proteome</keyword>
<evidence type="ECO:0000256" key="5">
    <source>
        <dbReference type="ARBA" id="ARBA00022853"/>
    </source>
</evidence>
<evidence type="ECO:0000259" key="9">
    <source>
        <dbReference type="Pfam" id="PF12265"/>
    </source>
</evidence>
<dbReference type="PANTHER" id="PTHR22850">
    <property type="entry name" value="WD40 REPEAT FAMILY"/>
    <property type="match status" value="1"/>
</dbReference>
<dbReference type="InterPro" id="IPR020472">
    <property type="entry name" value="WD40_PAC1"/>
</dbReference>
<comment type="similarity">
    <text evidence="2">Belongs to the WD repeat RBAP46/RBAP48/MSI1 family.</text>
</comment>
<keyword evidence="5" id="KW-0156">Chromatin regulator</keyword>
<comment type="caution">
    <text evidence="10">The sequence shown here is derived from an EMBL/GenBank/DDBJ whole genome shotgun (WGS) entry which is preliminary data.</text>
</comment>
<dbReference type="PRINTS" id="PR00320">
    <property type="entry name" value="GPROTEINBRPT"/>
</dbReference>
<evidence type="ECO:0000256" key="1">
    <source>
        <dbReference type="ARBA" id="ARBA00004123"/>
    </source>
</evidence>
<dbReference type="Pfam" id="PF00400">
    <property type="entry name" value="WD40"/>
    <property type="match status" value="5"/>
</dbReference>
<evidence type="ECO:0000256" key="4">
    <source>
        <dbReference type="ARBA" id="ARBA00022737"/>
    </source>
</evidence>
<dbReference type="GO" id="GO:0006338">
    <property type="term" value="P:chromatin remodeling"/>
    <property type="evidence" value="ECO:0000318"/>
    <property type="project" value="GO_Central"/>
</dbReference>
<dbReference type="Proteomes" id="UP000235145">
    <property type="component" value="Unassembled WGS sequence"/>
</dbReference>
<dbReference type="AlphaFoldDB" id="A0A9R1UI57"/>
<evidence type="ECO:0000313" key="11">
    <source>
        <dbReference type="Proteomes" id="UP000235145"/>
    </source>
</evidence>
<dbReference type="PROSITE" id="PS50294">
    <property type="entry name" value="WD_REPEATS_REGION"/>
    <property type="match status" value="2"/>
</dbReference>
<dbReference type="InterPro" id="IPR022052">
    <property type="entry name" value="Histone-bd_RBBP4-like_N"/>
</dbReference>
<evidence type="ECO:0000256" key="2">
    <source>
        <dbReference type="ARBA" id="ARBA00009341"/>
    </source>
</evidence>
<dbReference type="GO" id="GO:0006355">
    <property type="term" value="P:regulation of DNA-templated transcription"/>
    <property type="evidence" value="ECO:0000318"/>
    <property type="project" value="GO_Central"/>
</dbReference>
<feature type="region of interest" description="Disordered" evidence="8">
    <location>
        <begin position="444"/>
        <end position="464"/>
    </location>
</feature>
<dbReference type="Gene3D" id="2.130.10.10">
    <property type="entry name" value="YVTN repeat-like/Quinoprotein amine dehydrogenase"/>
    <property type="match status" value="1"/>
</dbReference>
<keyword evidence="3 7" id="KW-0853">WD repeat</keyword>
<dbReference type="GO" id="GO:0042393">
    <property type="term" value="F:histone binding"/>
    <property type="evidence" value="ECO:0000318"/>
    <property type="project" value="GO_Central"/>
</dbReference>
<dbReference type="Pfam" id="PF12265">
    <property type="entry name" value="CAF1C_H4-bd"/>
    <property type="match status" value="1"/>
</dbReference>
<name>A0A9R1UI57_LACSA</name>
<accession>A0A9R1UI57</accession>
<proteinExistence type="inferred from homology"/>
<feature type="repeat" description="WD" evidence="7">
    <location>
        <begin position="206"/>
        <end position="248"/>
    </location>
</feature>
<dbReference type="InterPro" id="IPR001680">
    <property type="entry name" value="WD40_rpt"/>
</dbReference>
<evidence type="ECO:0000256" key="3">
    <source>
        <dbReference type="ARBA" id="ARBA00022574"/>
    </source>
</evidence>
<dbReference type="InterPro" id="IPR019775">
    <property type="entry name" value="WD40_repeat_CS"/>
</dbReference>
<evidence type="ECO:0000256" key="7">
    <source>
        <dbReference type="PROSITE-ProRule" id="PRU00221"/>
    </source>
</evidence>
<feature type="region of interest" description="Disordered" evidence="8">
    <location>
        <begin position="19"/>
        <end position="40"/>
    </location>
</feature>
<sequence length="464" mass="53335">MHTNWKYQLYEKIRKIHSDTHPQNPSLTMATSEGDMRSEAEDRKINEEYKIWKKNTPFLYDLVMTHPLEWPSLTVEWLPDLEEPAGKDYSIQKLILGTHTSVGEPNYLMIAKVHLPVKDAEIAVPQYDDSRPDLGGFGCTNGKVQVIQKINHDGEVNRARYMPQNPFVIASKTINAEVHVFDYRIHPCESDPPSEREKECKPDLRLKGHTAEGFGLSWSKFKKGYLLSGSDDSRICLWDVHATPRNKTLDAMQIFKIHKGVVEDVAWHLKHEYLFGSVGDDKYLHIFDLRSPTFTKPIQTLMAHQNEVMSLSFNPFNEWKLATGSTDKTVKLFDLRKLTTALHTFSQEDEVIQVAWSPKKESVLASSCLNRRLMIWDISRIGEEQVPEDVKDGPPELLFIHGGHTSKVSEFSWNSNEEWVIAGVAEDNILQIWKMAENIYHDEEDDWADIPEDQPGPSQNKKNK</sequence>
<evidence type="ECO:0000313" key="10">
    <source>
        <dbReference type="EMBL" id="KAJ0187882.1"/>
    </source>
</evidence>
<dbReference type="GO" id="GO:0005634">
    <property type="term" value="C:nucleus"/>
    <property type="evidence" value="ECO:0000318"/>
    <property type="project" value="GO_Central"/>
</dbReference>
<dbReference type="InterPro" id="IPR050459">
    <property type="entry name" value="WD_repeat_RBAP46/RBAP48/MSI1"/>
</dbReference>
<organism evidence="10 11">
    <name type="scientific">Lactuca sativa</name>
    <name type="common">Garden lettuce</name>
    <dbReference type="NCBI Taxonomy" id="4236"/>
    <lineage>
        <taxon>Eukaryota</taxon>
        <taxon>Viridiplantae</taxon>
        <taxon>Streptophyta</taxon>
        <taxon>Embryophyta</taxon>
        <taxon>Tracheophyta</taxon>
        <taxon>Spermatophyta</taxon>
        <taxon>Magnoliopsida</taxon>
        <taxon>eudicotyledons</taxon>
        <taxon>Gunneridae</taxon>
        <taxon>Pentapetalae</taxon>
        <taxon>asterids</taxon>
        <taxon>campanulids</taxon>
        <taxon>Asterales</taxon>
        <taxon>Asteraceae</taxon>
        <taxon>Cichorioideae</taxon>
        <taxon>Cichorieae</taxon>
        <taxon>Lactucinae</taxon>
        <taxon>Lactuca</taxon>
    </lineage>
</organism>
<feature type="domain" description="Histone-binding protein RBBP4-like N-terminal" evidence="9">
    <location>
        <begin position="47"/>
        <end position="116"/>
    </location>
</feature>
<keyword evidence="4" id="KW-0677">Repeat</keyword>
<dbReference type="SMART" id="SM00320">
    <property type="entry name" value="WD40"/>
    <property type="match status" value="6"/>
</dbReference>
<dbReference type="PROSITE" id="PS50082">
    <property type="entry name" value="WD_REPEATS_2"/>
    <property type="match status" value="2"/>
</dbReference>
<dbReference type="EMBL" id="NBSK02000009">
    <property type="protein sequence ID" value="KAJ0187882.1"/>
    <property type="molecule type" value="Genomic_DNA"/>
</dbReference>
<evidence type="ECO:0000256" key="6">
    <source>
        <dbReference type="ARBA" id="ARBA00023242"/>
    </source>
</evidence>
<protein>
    <recommendedName>
        <fullName evidence="9">Histone-binding protein RBBP4-like N-terminal domain-containing protein</fullName>
    </recommendedName>
</protein>
<gene>
    <name evidence="10" type="ORF">LSAT_V11C900503710</name>
</gene>
<evidence type="ECO:0000256" key="8">
    <source>
        <dbReference type="SAM" id="MobiDB-lite"/>
    </source>
</evidence>
<dbReference type="SUPFAM" id="SSF50978">
    <property type="entry name" value="WD40 repeat-like"/>
    <property type="match status" value="1"/>
</dbReference>
<feature type="repeat" description="WD" evidence="7">
    <location>
        <begin position="301"/>
        <end position="336"/>
    </location>
</feature>
<feature type="compositionally biased region" description="Polar residues" evidence="8">
    <location>
        <begin position="21"/>
        <end position="31"/>
    </location>
</feature>
<dbReference type="FunFam" id="2.130.10.10:FF:000512">
    <property type="entry name" value="WD-40 repeat-containing protein MSI1"/>
    <property type="match status" value="1"/>
</dbReference>
<dbReference type="InterPro" id="IPR036322">
    <property type="entry name" value="WD40_repeat_dom_sf"/>
</dbReference>
<comment type="subcellular location">
    <subcellularLocation>
        <location evidence="1">Nucleus</location>
    </subcellularLocation>
</comment>
<dbReference type="PROSITE" id="PS00678">
    <property type="entry name" value="WD_REPEATS_1"/>
    <property type="match status" value="2"/>
</dbReference>